<sequence length="156" mass="17347">MFDALKAYFADLTGGAPIPAPQDEVRLATAALMVHLIGIDGTVSVPEQDICRRLLTRHFDLDAAGLAALLEAAKTADRDAVDLYRFTALLKRRLAPAEREALVEMFWEMVLADGAVHEFEDNTVWRLAELLDVGTRDRVLIRKKVEARLDKSEDDG</sequence>
<dbReference type="InterPro" id="IPR029024">
    <property type="entry name" value="TerB-like"/>
</dbReference>
<dbReference type="Pfam" id="PF05099">
    <property type="entry name" value="TerB"/>
    <property type="match status" value="1"/>
</dbReference>
<evidence type="ECO:0000313" key="3">
    <source>
        <dbReference type="Proteomes" id="UP000048984"/>
    </source>
</evidence>
<dbReference type="Gene3D" id="1.10.3680.10">
    <property type="entry name" value="TerB-like"/>
    <property type="match status" value="1"/>
</dbReference>
<dbReference type="CDD" id="cd07313">
    <property type="entry name" value="terB_like_2"/>
    <property type="match status" value="1"/>
</dbReference>
<proteinExistence type="predicted"/>
<comment type="caution">
    <text evidence="2">The sequence shown here is derived from an EMBL/GenBank/DDBJ whole genome shotgun (WGS) entry which is preliminary data.</text>
</comment>
<keyword evidence="3" id="KW-1185">Reference proteome</keyword>
<dbReference type="STRING" id="665126.ABB55_17280"/>
<dbReference type="EMBL" id="LJYW01000001">
    <property type="protein sequence ID" value="KPL53748.1"/>
    <property type="molecule type" value="Genomic_DNA"/>
</dbReference>
<dbReference type="AlphaFoldDB" id="A0A0P6WGD7"/>
<feature type="domain" description="Co-chaperone DjlA N-terminal" evidence="1">
    <location>
        <begin position="26"/>
        <end position="142"/>
    </location>
</feature>
<dbReference type="SUPFAM" id="SSF158682">
    <property type="entry name" value="TerB-like"/>
    <property type="match status" value="1"/>
</dbReference>
<dbReference type="InterPro" id="IPR007791">
    <property type="entry name" value="DjlA_N"/>
</dbReference>
<gene>
    <name evidence="2" type="ORF">ABB55_17280</name>
</gene>
<evidence type="ECO:0000313" key="2">
    <source>
        <dbReference type="EMBL" id="KPL53748.1"/>
    </source>
</evidence>
<protein>
    <recommendedName>
        <fullName evidence="1">Co-chaperone DjlA N-terminal domain-containing protein</fullName>
    </recommendedName>
</protein>
<evidence type="ECO:0000259" key="1">
    <source>
        <dbReference type="Pfam" id="PF05099"/>
    </source>
</evidence>
<reference evidence="2 3" key="1">
    <citation type="submission" date="2015-09" db="EMBL/GenBank/DDBJ databases">
        <authorList>
            <person name="Jackson K.R."/>
            <person name="Lunt B.L."/>
            <person name="Fisher J.N.B."/>
            <person name="Gardner A.V."/>
            <person name="Bailey M.E."/>
            <person name="Deus L.M."/>
            <person name="Earl A.S."/>
            <person name="Gibby P.D."/>
            <person name="Hartmann K.A."/>
            <person name="Liu J.E."/>
            <person name="Manci A.M."/>
            <person name="Nielsen D.A."/>
            <person name="Solomon M.B."/>
            <person name="Breakwell D.P."/>
            <person name="Burnett S.H."/>
            <person name="Grose J.H."/>
        </authorList>
    </citation>
    <scope>NUCLEOTIDE SEQUENCE [LARGE SCALE GENOMIC DNA]</scope>
    <source>
        <strain evidence="2 3">16</strain>
    </source>
</reference>
<organism evidence="2 3">
    <name type="scientific">Prosthecodimorpha hirschii</name>
    <dbReference type="NCBI Taxonomy" id="665126"/>
    <lineage>
        <taxon>Bacteria</taxon>
        <taxon>Pseudomonadati</taxon>
        <taxon>Pseudomonadota</taxon>
        <taxon>Alphaproteobacteria</taxon>
        <taxon>Hyphomicrobiales</taxon>
        <taxon>Ancalomicrobiaceae</taxon>
        <taxon>Prosthecodimorpha</taxon>
    </lineage>
</organism>
<accession>A0A0P6WGD7</accession>
<name>A0A0P6WGD7_9HYPH</name>
<dbReference type="Proteomes" id="UP000048984">
    <property type="component" value="Unassembled WGS sequence"/>
</dbReference>
<reference evidence="2 3" key="2">
    <citation type="submission" date="2015-10" db="EMBL/GenBank/DDBJ databases">
        <title>Draft Genome Sequence of Prosthecomicrobium hirschii ATCC 27832.</title>
        <authorList>
            <person name="Daniel J."/>
            <person name="Givan S.A."/>
            <person name="Brun Y.V."/>
            <person name="Brown P.J."/>
        </authorList>
    </citation>
    <scope>NUCLEOTIDE SEQUENCE [LARGE SCALE GENOMIC DNA]</scope>
    <source>
        <strain evidence="2 3">16</strain>
    </source>
</reference>